<dbReference type="OrthoDB" id="5771378at2759"/>
<sequence length="311" mass="35935">MVKYVNQLLSSLSKPVLERYLVARGATRIIVQDFDLWTQSFGSRYIPAFVTSKDSGEIVSTGHAFEYINIHDKASKLCYGGLLWVDKNHRGRKLLIHLTKLAATYPLVKYPFHGNMKSTSTSFFRIFTGENNEFYTSHYSFYDKSELKIDNIEKKDNGIILKKLSEVSPDLLTNYDQSVFPYDRETYIKEYMKQDHCYSRIALNPEGKVIGYGSIINYSHSGTAAIQPLYADNADIARNIVVEILREENLDFQRLYLRTNEDTYTWLQPLLKDGVEARRKKHSVYRYSKEPPKGFDMNKCFAFASSKVCPI</sequence>
<feature type="domain" description="DUF1248" evidence="1">
    <location>
        <begin position="13"/>
        <end position="179"/>
    </location>
</feature>
<dbReference type="InterPro" id="IPR016181">
    <property type="entry name" value="Acyl_CoA_acyltransferase"/>
</dbReference>
<evidence type="ECO:0000313" key="3">
    <source>
        <dbReference type="Proteomes" id="UP001152747"/>
    </source>
</evidence>
<gene>
    <name evidence="2" type="ORF">CAMP_LOCUS4765</name>
</gene>
<organism evidence="2 3">
    <name type="scientific">Caenorhabditis angaria</name>
    <dbReference type="NCBI Taxonomy" id="860376"/>
    <lineage>
        <taxon>Eukaryota</taxon>
        <taxon>Metazoa</taxon>
        <taxon>Ecdysozoa</taxon>
        <taxon>Nematoda</taxon>
        <taxon>Chromadorea</taxon>
        <taxon>Rhabditida</taxon>
        <taxon>Rhabditina</taxon>
        <taxon>Rhabditomorpha</taxon>
        <taxon>Rhabditoidea</taxon>
        <taxon>Rhabditidae</taxon>
        <taxon>Peloderinae</taxon>
        <taxon>Caenorhabditis</taxon>
    </lineage>
</organism>
<dbReference type="Gene3D" id="3.40.630.90">
    <property type="match status" value="1"/>
</dbReference>
<dbReference type="PANTHER" id="PTHR21471:SF6">
    <property type="entry name" value="DUF1248 DOMAIN-CONTAINING PROTEIN"/>
    <property type="match status" value="1"/>
</dbReference>
<keyword evidence="3" id="KW-1185">Reference proteome</keyword>
<reference evidence="2" key="1">
    <citation type="submission" date="2022-11" db="EMBL/GenBank/DDBJ databases">
        <authorList>
            <person name="Kikuchi T."/>
        </authorList>
    </citation>
    <scope>NUCLEOTIDE SEQUENCE</scope>
    <source>
        <strain evidence="2">PS1010</strain>
    </source>
</reference>
<accession>A0A9P1IC64</accession>
<dbReference type="EMBL" id="CANHGI010000002">
    <property type="protein sequence ID" value="CAI5442128.1"/>
    <property type="molecule type" value="Genomic_DNA"/>
</dbReference>
<evidence type="ECO:0000313" key="2">
    <source>
        <dbReference type="EMBL" id="CAI5442128.1"/>
    </source>
</evidence>
<dbReference type="Proteomes" id="UP001152747">
    <property type="component" value="Unassembled WGS sequence"/>
</dbReference>
<dbReference type="Pfam" id="PF06852">
    <property type="entry name" value="DUF1248"/>
    <property type="match status" value="1"/>
</dbReference>
<dbReference type="InterPro" id="IPR009658">
    <property type="entry name" value="DUF1248"/>
</dbReference>
<dbReference type="PANTHER" id="PTHR21471">
    <property type="entry name" value="GNAT FAMILY ACETYLTRANSFERASE-RELATED"/>
    <property type="match status" value="1"/>
</dbReference>
<evidence type="ECO:0000259" key="1">
    <source>
        <dbReference type="Pfam" id="PF06852"/>
    </source>
</evidence>
<dbReference type="AlphaFoldDB" id="A0A9P1IC64"/>
<comment type="caution">
    <text evidence="2">The sequence shown here is derived from an EMBL/GenBank/DDBJ whole genome shotgun (WGS) entry which is preliminary data.</text>
</comment>
<dbReference type="SUPFAM" id="SSF55729">
    <property type="entry name" value="Acyl-CoA N-acyltransferases (Nat)"/>
    <property type="match status" value="1"/>
</dbReference>
<protein>
    <recommendedName>
        <fullName evidence="1">DUF1248 domain-containing protein</fullName>
    </recommendedName>
</protein>
<proteinExistence type="predicted"/>
<name>A0A9P1IC64_9PELO</name>